<dbReference type="EnsemblFungi" id="MAPG_10030T0">
    <property type="protein sequence ID" value="MAPG_10030T0"/>
    <property type="gene ID" value="MAPG_10030"/>
</dbReference>
<reference evidence="3" key="5">
    <citation type="submission" date="2015-06" db="UniProtKB">
        <authorList>
            <consortium name="EnsemblFungi"/>
        </authorList>
    </citation>
    <scope>IDENTIFICATION</scope>
    <source>
        <strain evidence="3">ATCC 64411</strain>
    </source>
</reference>
<dbReference type="Proteomes" id="UP000011715">
    <property type="component" value="Unassembled WGS sequence"/>
</dbReference>
<reference evidence="2" key="1">
    <citation type="submission" date="2010-05" db="EMBL/GenBank/DDBJ databases">
        <title>The Genome Sequence of Magnaporthe poae strain ATCC 64411.</title>
        <authorList>
            <consortium name="The Broad Institute Genome Sequencing Platform"/>
            <consortium name="Broad Institute Genome Sequencing Center for Infectious Disease"/>
            <person name="Ma L.-J."/>
            <person name="Dead R."/>
            <person name="Young S."/>
            <person name="Zeng Q."/>
            <person name="Koehrsen M."/>
            <person name="Alvarado L."/>
            <person name="Berlin A."/>
            <person name="Chapman S.B."/>
            <person name="Chen Z."/>
            <person name="Freedman E."/>
            <person name="Gellesch M."/>
            <person name="Goldberg J."/>
            <person name="Griggs A."/>
            <person name="Gujja S."/>
            <person name="Heilman E.R."/>
            <person name="Heiman D."/>
            <person name="Hepburn T."/>
            <person name="Howarth C."/>
            <person name="Jen D."/>
            <person name="Larson L."/>
            <person name="Mehta T."/>
            <person name="Neiman D."/>
            <person name="Pearson M."/>
            <person name="Roberts A."/>
            <person name="Saif S."/>
            <person name="Shea T."/>
            <person name="Shenoy N."/>
            <person name="Sisk P."/>
            <person name="Stolte C."/>
            <person name="Sykes S."/>
            <person name="Walk T."/>
            <person name="White J."/>
            <person name="Yandava C."/>
            <person name="Haas B."/>
            <person name="Nusbaum C."/>
            <person name="Birren B."/>
        </authorList>
    </citation>
    <scope>NUCLEOTIDE SEQUENCE</scope>
    <source>
        <strain evidence="2">ATCC 64411</strain>
    </source>
</reference>
<organism evidence="3 4">
    <name type="scientific">Magnaporthiopsis poae (strain ATCC 64411 / 73-15)</name>
    <name type="common">Kentucky bluegrass fungus</name>
    <name type="synonym">Magnaporthe poae</name>
    <dbReference type="NCBI Taxonomy" id="644358"/>
    <lineage>
        <taxon>Eukaryota</taxon>
        <taxon>Fungi</taxon>
        <taxon>Dikarya</taxon>
        <taxon>Ascomycota</taxon>
        <taxon>Pezizomycotina</taxon>
        <taxon>Sordariomycetes</taxon>
        <taxon>Sordariomycetidae</taxon>
        <taxon>Magnaporthales</taxon>
        <taxon>Magnaporthaceae</taxon>
        <taxon>Magnaporthiopsis</taxon>
    </lineage>
</organism>
<accession>A0A0C4EBI1</accession>
<evidence type="ECO:0000313" key="2">
    <source>
        <dbReference type="EMBL" id="KLU91512.1"/>
    </source>
</evidence>
<dbReference type="EMBL" id="ADBL01002574">
    <property type="status" value="NOT_ANNOTATED_CDS"/>
    <property type="molecule type" value="Genomic_DNA"/>
</dbReference>
<name>A0A0C4EBI1_MAGP6</name>
<proteinExistence type="predicted"/>
<dbReference type="VEuPathDB" id="FungiDB:MAPG_10030"/>
<dbReference type="AlphaFoldDB" id="A0A0C4EBI1"/>
<reference evidence="4" key="2">
    <citation type="submission" date="2010-05" db="EMBL/GenBank/DDBJ databases">
        <title>The genome sequence of Magnaporthe poae strain ATCC 64411.</title>
        <authorList>
            <person name="Ma L.-J."/>
            <person name="Dead R."/>
            <person name="Young S."/>
            <person name="Zeng Q."/>
            <person name="Koehrsen M."/>
            <person name="Alvarado L."/>
            <person name="Berlin A."/>
            <person name="Chapman S.B."/>
            <person name="Chen Z."/>
            <person name="Freedman E."/>
            <person name="Gellesch M."/>
            <person name="Goldberg J."/>
            <person name="Griggs A."/>
            <person name="Gujja S."/>
            <person name="Heilman E.R."/>
            <person name="Heiman D."/>
            <person name="Hepburn T."/>
            <person name="Howarth C."/>
            <person name="Jen D."/>
            <person name="Larson L."/>
            <person name="Mehta T."/>
            <person name="Neiman D."/>
            <person name="Pearson M."/>
            <person name="Roberts A."/>
            <person name="Saif S."/>
            <person name="Shea T."/>
            <person name="Shenoy N."/>
            <person name="Sisk P."/>
            <person name="Stolte C."/>
            <person name="Sykes S."/>
            <person name="Walk T."/>
            <person name="White J."/>
            <person name="Yandava C."/>
            <person name="Haas B."/>
            <person name="Nusbaum C."/>
            <person name="Birren B."/>
        </authorList>
    </citation>
    <scope>NUCLEOTIDE SEQUENCE [LARGE SCALE GENOMIC DNA]</scope>
    <source>
        <strain evidence="4">ATCC 64411 / 73-15</strain>
    </source>
</reference>
<reference evidence="2" key="3">
    <citation type="submission" date="2011-03" db="EMBL/GenBank/DDBJ databases">
        <title>Annotation of Magnaporthe poae ATCC 64411.</title>
        <authorList>
            <person name="Ma L.-J."/>
            <person name="Dead R."/>
            <person name="Young S.K."/>
            <person name="Zeng Q."/>
            <person name="Gargeya S."/>
            <person name="Fitzgerald M."/>
            <person name="Haas B."/>
            <person name="Abouelleil A."/>
            <person name="Alvarado L."/>
            <person name="Arachchi H.M."/>
            <person name="Berlin A."/>
            <person name="Brown A."/>
            <person name="Chapman S.B."/>
            <person name="Chen Z."/>
            <person name="Dunbar C."/>
            <person name="Freedman E."/>
            <person name="Gearin G."/>
            <person name="Gellesch M."/>
            <person name="Goldberg J."/>
            <person name="Griggs A."/>
            <person name="Gujja S."/>
            <person name="Heiman D."/>
            <person name="Howarth C."/>
            <person name="Larson L."/>
            <person name="Lui A."/>
            <person name="MacDonald P.J.P."/>
            <person name="Mehta T."/>
            <person name="Montmayeur A."/>
            <person name="Murphy C."/>
            <person name="Neiman D."/>
            <person name="Pearson M."/>
            <person name="Priest M."/>
            <person name="Roberts A."/>
            <person name="Saif S."/>
            <person name="Shea T."/>
            <person name="Shenoy N."/>
            <person name="Sisk P."/>
            <person name="Stolte C."/>
            <person name="Sykes S."/>
            <person name="Yandava C."/>
            <person name="Wortman J."/>
            <person name="Nusbaum C."/>
            <person name="Birren B."/>
        </authorList>
    </citation>
    <scope>NUCLEOTIDE SEQUENCE</scope>
    <source>
        <strain evidence="2">ATCC 64411</strain>
    </source>
</reference>
<keyword evidence="4" id="KW-1185">Reference proteome</keyword>
<gene>
    <name evidence="2" type="ORF">MAPG_10030</name>
</gene>
<dbReference type="EMBL" id="GL876977">
    <property type="protein sequence ID" value="KLU91512.1"/>
    <property type="molecule type" value="Genomic_DNA"/>
</dbReference>
<protein>
    <submittedName>
        <fullName evidence="2 3">Uncharacterized protein</fullName>
    </submittedName>
</protein>
<evidence type="ECO:0000313" key="4">
    <source>
        <dbReference type="Proteomes" id="UP000011715"/>
    </source>
</evidence>
<evidence type="ECO:0000256" key="1">
    <source>
        <dbReference type="SAM" id="MobiDB-lite"/>
    </source>
</evidence>
<reference evidence="3" key="4">
    <citation type="journal article" date="2015" name="G3 (Bethesda)">
        <title>Genome sequences of three phytopathogenic species of the Magnaporthaceae family of fungi.</title>
        <authorList>
            <person name="Okagaki L.H."/>
            <person name="Nunes C.C."/>
            <person name="Sailsbery J."/>
            <person name="Clay B."/>
            <person name="Brown D."/>
            <person name="John T."/>
            <person name="Oh Y."/>
            <person name="Young N."/>
            <person name="Fitzgerald M."/>
            <person name="Haas B.J."/>
            <person name="Zeng Q."/>
            <person name="Young S."/>
            <person name="Adiconis X."/>
            <person name="Fan L."/>
            <person name="Levin J.Z."/>
            <person name="Mitchell T.K."/>
            <person name="Okubara P.A."/>
            <person name="Farman M.L."/>
            <person name="Kohn L.M."/>
            <person name="Birren B."/>
            <person name="Ma L.-J."/>
            <person name="Dean R.A."/>
        </authorList>
    </citation>
    <scope>NUCLEOTIDE SEQUENCE</scope>
    <source>
        <strain evidence="3">ATCC 64411 / 73-15</strain>
    </source>
</reference>
<sequence>MDRVHVPRNSMEVSTHLGHLSRRTQRRARDNDCSRSQPHCCHQRFPLPSPARGATAACCAPQLRVFGTSIKPTPTPPWLPRPANSILGLRRAHRGSTARAARAHDINDLLLGEACSHQGQYPRYHDVTQNSCATNLDAGICSRWQREMNICCARSPFSPPGSLLQLGSNMGKVGHCFQGPAYSQMVHTCTGAEISLRIYGSATWMPSSARNPSSNLQLLKHCARQAVNYSSPADWRSVGRVRVDR</sequence>
<evidence type="ECO:0000313" key="3">
    <source>
        <dbReference type="EnsemblFungi" id="MAPG_10030T0"/>
    </source>
</evidence>
<feature type="region of interest" description="Disordered" evidence="1">
    <location>
        <begin position="1"/>
        <end position="37"/>
    </location>
</feature>